<comment type="caution">
    <text evidence="3">The sequence shown here is derived from an EMBL/GenBank/DDBJ whole genome shotgun (WGS) entry which is preliminary data.</text>
</comment>
<gene>
    <name evidence="3" type="ORF">DI563_04835</name>
</gene>
<dbReference type="AlphaFoldDB" id="A0A2W5QJ95"/>
<reference evidence="3 4" key="1">
    <citation type="submission" date="2017-08" db="EMBL/GenBank/DDBJ databases">
        <title>Infants hospitalized years apart are colonized by the same room-sourced microbial strains.</title>
        <authorList>
            <person name="Brooks B."/>
            <person name="Olm M.R."/>
            <person name="Firek B.A."/>
            <person name="Baker R."/>
            <person name="Thomas B.C."/>
            <person name="Morowitz M.J."/>
            <person name="Banfield J.F."/>
        </authorList>
    </citation>
    <scope>NUCLEOTIDE SEQUENCE [LARGE SCALE GENOMIC DNA]</scope>
    <source>
        <strain evidence="3">S2_005_003_R2_41</strain>
    </source>
</reference>
<feature type="domain" description="Zona occludens toxin N-terminal" evidence="2">
    <location>
        <begin position="2"/>
        <end position="200"/>
    </location>
</feature>
<dbReference type="InterPro" id="IPR027417">
    <property type="entry name" value="P-loop_NTPase"/>
</dbReference>
<name>A0A2W5QJ95_VARPD</name>
<accession>A0A2W5QJ95</accession>
<organism evidence="3 4">
    <name type="scientific">Variovorax paradoxus</name>
    <dbReference type="NCBI Taxonomy" id="34073"/>
    <lineage>
        <taxon>Bacteria</taxon>
        <taxon>Pseudomonadati</taxon>
        <taxon>Pseudomonadota</taxon>
        <taxon>Betaproteobacteria</taxon>
        <taxon>Burkholderiales</taxon>
        <taxon>Comamonadaceae</taxon>
        <taxon>Variovorax</taxon>
    </lineage>
</organism>
<feature type="compositionally biased region" description="Polar residues" evidence="1">
    <location>
        <begin position="424"/>
        <end position="434"/>
    </location>
</feature>
<dbReference type="EMBL" id="QFPP01000030">
    <property type="protein sequence ID" value="PZQ77134.1"/>
    <property type="molecule type" value="Genomic_DNA"/>
</dbReference>
<dbReference type="Proteomes" id="UP000249135">
    <property type="component" value="Unassembled WGS sequence"/>
</dbReference>
<sequence>MAILFYEGLPRAGKSYESMVEMIIPWLKKGREVVAYVEGLDFDRIAEAAELSVDQVRELLFPLTREDMRPREEKKNGKMVPIDGAWIEKTRDNALHVFDEAQTWWPNRMRATEALTQFVTEHGHRGMTVLLMGQSLDDVLALWRRRVDQKMVFLKLSALGQANRYSVTTWKGLGGGDFAKVGTKVRKYDPKYFGTYSSHTSDDIDTETFTDERANAWKSGGLRFAFSVVIVCVVFGVWKGWGFFHQQPKAQESASKPNASAGPQQPAGGVQKVAVRVDAPQVQKTPQERYFLGMTDKYRIRLAGVARIRERSTGVVEWIDGNTRVVERMTFETLGDLGVSVVVTGSTARLALGTWSELATSWPLEEQDGRVSQSRQEAIRGTQPADVSSGPRLTVIGDGKSLSPPKEPAVPVETQQKSRVPASSPWSFSASGRS</sequence>
<evidence type="ECO:0000313" key="4">
    <source>
        <dbReference type="Proteomes" id="UP000249135"/>
    </source>
</evidence>
<protein>
    <submittedName>
        <fullName evidence="3">Zonular occludens toxin</fullName>
    </submittedName>
</protein>
<feature type="region of interest" description="Disordered" evidence="1">
    <location>
        <begin position="366"/>
        <end position="434"/>
    </location>
</feature>
<dbReference type="InterPro" id="IPR008900">
    <property type="entry name" value="Zot_N"/>
</dbReference>
<proteinExistence type="predicted"/>
<evidence type="ECO:0000256" key="1">
    <source>
        <dbReference type="SAM" id="MobiDB-lite"/>
    </source>
</evidence>
<evidence type="ECO:0000313" key="3">
    <source>
        <dbReference type="EMBL" id="PZQ77134.1"/>
    </source>
</evidence>
<dbReference type="Pfam" id="PF05707">
    <property type="entry name" value="Zot"/>
    <property type="match status" value="1"/>
</dbReference>
<dbReference type="Gene3D" id="3.40.50.300">
    <property type="entry name" value="P-loop containing nucleotide triphosphate hydrolases"/>
    <property type="match status" value="1"/>
</dbReference>
<evidence type="ECO:0000259" key="2">
    <source>
        <dbReference type="Pfam" id="PF05707"/>
    </source>
</evidence>